<reference evidence="10 11" key="1">
    <citation type="submission" date="2018-09" db="EMBL/GenBank/DDBJ databases">
        <title>Genomic investigation of the strawberry pathogen Phytophthora fragariae indicates pathogenicity is determined by transcriptional variation in three key races.</title>
        <authorList>
            <person name="Adams T.M."/>
            <person name="Armitage A.D."/>
            <person name="Sobczyk M.K."/>
            <person name="Bates H.J."/>
            <person name="Dunwell J.M."/>
            <person name="Nellist C.F."/>
            <person name="Harrison R.J."/>
        </authorList>
    </citation>
    <scope>NUCLEOTIDE SEQUENCE [LARGE SCALE GENOMIC DNA]</scope>
    <source>
        <strain evidence="10 11">BC-23</strain>
    </source>
</reference>
<dbReference type="InterPro" id="IPR027806">
    <property type="entry name" value="HARBI1_dom"/>
</dbReference>
<evidence type="ECO:0000259" key="9">
    <source>
        <dbReference type="Pfam" id="PF13359"/>
    </source>
</evidence>
<organism evidence="10 11">
    <name type="scientific">Phytophthora fragariae</name>
    <dbReference type="NCBI Taxonomy" id="53985"/>
    <lineage>
        <taxon>Eukaryota</taxon>
        <taxon>Sar</taxon>
        <taxon>Stramenopiles</taxon>
        <taxon>Oomycota</taxon>
        <taxon>Peronosporomycetes</taxon>
        <taxon>Peronosporales</taxon>
        <taxon>Peronosporaceae</taxon>
        <taxon>Phytophthora</taxon>
    </lineage>
</organism>
<dbReference type="Proteomes" id="UP000476176">
    <property type="component" value="Unassembled WGS sequence"/>
</dbReference>
<dbReference type="InterPro" id="IPR045249">
    <property type="entry name" value="HARBI1-like"/>
</dbReference>
<comment type="caution">
    <text evidence="10">The sequence shown here is derived from an EMBL/GenBank/DDBJ whole genome shotgun (WGS) entry which is preliminary data.</text>
</comment>
<dbReference type="GO" id="GO:0046872">
    <property type="term" value="F:metal ion binding"/>
    <property type="evidence" value="ECO:0007669"/>
    <property type="project" value="UniProtKB-KW"/>
</dbReference>
<evidence type="ECO:0000256" key="4">
    <source>
        <dbReference type="ARBA" id="ARBA00022722"/>
    </source>
</evidence>
<keyword evidence="5" id="KW-0479">Metal-binding</keyword>
<comment type="similarity">
    <text evidence="3">Belongs to the HARBI1 family.</text>
</comment>
<dbReference type="GO" id="GO:0005634">
    <property type="term" value="C:nucleus"/>
    <property type="evidence" value="ECO:0007669"/>
    <property type="project" value="UniProtKB-SubCell"/>
</dbReference>
<evidence type="ECO:0000313" key="11">
    <source>
        <dbReference type="Proteomes" id="UP000476176"/>
    </source>
</evidence>
<name>A0A6G0NYY8_9STRA</name>
<accession>A0A6G0NYY8</accession>
<keyword evidence="8" id="KW-0732">Signal</keyword>
<dbReference type="PANTHER" id="PTHR22930:SF85">
    <property type="entry name" value="GH03217P-RELATED"/>
    <property type="match status" value="1"/>
</dbReference>
<feature type="chain" id="PRO_5026256021" description="DDE Tnp4 domain-containing protein" evidence="8">
    <location>
        <begin position="23"/>
        <end position="346"/>
    </location>
</feature>
<evidence type="ECO:0000256" key="3">
    <source>
        <dbReference type="ARBA" id="ARBA00006958"/>
    </source>
</evidence>
<evidence type="ECO:0000256" key="6">
    <source>
        <dbReference type="ARBA" id="ARBA00022801"/>
    </source>
</evidence>
<keyword evidence="7" id="KW-0539">Nucleus</keyword>
<evidence type="ECO:0000256" key="5">
    <source>
        <dbReference type="ARBA" id="ARBA00022723"/>
    </source>
</evidence>
<dbReference type="GO" id="GO:0004518">
    <property type="term" value="F:nuclease activity"/>
    <property type="evidence" value="ECO:0007669"/>
    <property type="project" value="UniProtKB-KW"/>
</dbReference>
<evidence type="ECO:0000256" key="7">
    <source>
        <dbReference type="ARBA" id="ARBA00023242"/>
    </source>
</evidence>
<keyword evidence="6" id="KW-0378">Hydrolase</keyword>
<keyword evidence="4" id="KW-0540">Nuclease</keyword>
<evidence type="ECO:0000256" key="1">
    <source>
        <dbReference type="ARBA" id="ARBA00001968"/>
    </source>
</evidence>
<evidence type="ECO:0000256" key="2">
    <source>
        <dbReference type="ARBA" id="ARBA00004123"/>
    </source>
</evidence>
<comment type="subcellular location">
    <subcellularLocation>
        <location evidence="2">Nucleus</location>
    </subcellularLocation>
</comment>
<proteinExistence type="inferred from homology"/>
<dbReference type="GO" id="GO:0016787">
    <property type="term" value="F:hydrolase activity"/>
    <property type="evidence" value="ECO:0007669"/>
    <property type="project" value="UniProtKB-KW"/>
</dbReference>
<dbReference type="Pfam" id="PF13359">
    <property type="entry name" value="DDE_Tnp_4"/>
    <property type="match status" value="1"/>
</dbReference>
<evidence type="ECO:0000313" key="10">
    <source>
        <dbReference type="EMBL" id="KAE9228136.1"/>
    </source>
</evidence>
<dbReference type="AlphaFoldDB" id="A0A6G0NYY8"/>
<evidence type="ECO:0000256" key="8">
    <source>
        <dbReference type="SAM" id="SignalP"/>
    </source>
</evidence>
<dbReference type="EMBL" id="QXGC01000601">
    <property type="protein sequence ID" value="KAE9228136.1"/>
    <property type="molecule type" value="Genomic_DNA"/>
</dbReference>
<protein>
    <recommendedName>
        <fullName evidence="9">DDE Tnp4 domain-containing protein</fullName>
    </recommendedName>
</protein>
<sequence length="346" mass="37737">MNGSDTAVVCAVVLSRAAAAIAVAVDGRSVRAAPSRVSTFSSTTFERAMRAKDTSWFHKKLRCERQSFLLVYQAVYAAWGDKPGANAKRSVLKRGADHALPRSGWHDGPGGHGNGDVEISAIEDGFFSISGVPGVVCHIDVTLVEIPRPKDYEDWYCRKNFPAMNVQAVVDHLGAVRSISIRAGSTNDQSLWNGSGIRRRILDCVPPGKHLLGDAGYKIWAHLLTPFPGSEAVADARKRGFNKAHSRARIVAECAFGRLKNRFRVLLGKLEQKSPARICKVILGCIVLHNLLLQVNDRRVIHGNDPTPEANLSVFADDVADVENPISHSQEKAKRDDLADVFAGLF</sequence>
<feature type="domain" description="DDE Tnp4" evidence="9">
    <location>
        <begin position="139"/>
        <end position="290"/>
    </location>
</feature>
<gene>
    <name evidence="10" type="ORF">PF004_g11156</name>
</gene>
<dbReference type="PANTHER" id="PTHR22930">
    <property type="match status" value="1"/>
</dbReference>
<feature type="signal peptide" evidence="8">
    <location>
        <begin position="1"/>
        <end position="22"/>
    </location>
</feature>
<comment type="cofactor">
    <cofactor evidence="1">
        <name>a divalent metal cation</name>
        <dbReference type="ChEBI" id="CHEBI:60240"/>
    </cofactor>
</comment>